<name>A0A1X7F5P0_TRICW</name>
<dbReference type="AlphaFoldDB" id="A0A1X7F5P0"/>
<reference evidence="2" key="1">
    <citation type="submission" date="2017-04" db="EMBL/GenBank/DDBJ databases">
        <authorList>
            <person name="Varghese N."/>
            <person name="Submissions S."/>
        </authorList>
    </citation>
    <scope>NUCLEOTIDE SEQUENCE [LARGE SCALE GENOMIC DNA]</scope>
    <source>
        <strain evidence="2">Ballard 720</strain>
    </source>
</reference>
<dbReference type="PROSITE" id="PS51318">
    <property type="entry name" value="TAT"/>
    <property type="match status" value="1"/>
</dbReference>
<dbReference type="Proteomes" id="UP000192911">
    <property type="component" value="Unassembled WGS sequence"/>
</dbReference>
<gene>
    <name evidence="1" type="ORF">SAMN06295900_107153</name>
</gene>
<proteinExistence type="predicted"/>
<accession>A0A1X7F5P0</accession>
<organism evidence="1 2">
    <name type="scientific">Trinickia caryophylli</name>
    <name type="common">Paraburkholderia caryophylli</name>
    <dbReference type="NCBI Taxonomy" id="28094"/>
    <lineage>
        <taxon>Bacteria</taxon>
        <taxon>Pseudomonadati</taxon>
        <taxon>Pseudomonadota</taxon>
        <taxon>Betaproteobacteria</taxon>
        <taxon>Burkholderiales</taxon>
        <taxon>Burkholderiaceae</taxon>
        <taxon>Trinickia</taxon>
    </lineage>
</organism>
<keyword evidence="2" id="KW-1185">Reference proteome</keyword>
<dbReference type="Pfam" id="PF13350">
    <property type="entry name" value="Y_phosphatase3"/>
    <property type="match status" value="1"/>
</dbReference>
<evidence type="ECO:0000313" key="1">
    <source>
        <dbReference type="EMBL" id="SMF45776.1"/>
    </source>
</evidence>
<dbReference type="InterPro" id="IPR026893">
    <property type="entry name" value="Tyr/Ser_Pase_IphP-type"/>
</dbReference>
<evidence type="ECO:0000313" key="2">
    <source>
        <dbReference type="Proteomes" id="UP000192911"/>
    </source>
</evidence>
<dbReference type="GO" id="GO:0004721">
    <property type="term" value="F:phosphoprotein phosphatase activity"/>
    <property type="evidence" value="ECO:0007669"/>
    <property type="project" value="InterPro"/>
</dbReference>
<protein>
    <submittedName>
        <fullName evidence="1">Protein-tyrosine phosphatase</fullName>
    </submittedName>
</protein>
<dbReference type="SUPFAM" id="SSF52799">
    <property type="entry name" value="(Phosphotyrosine protein) phosphatases II"/>
    <property type="match status" value="1"/>
</dbReference>
<dbReference type="EMBL" id="FXAH01000007">
    <property type="protein sequence ID" value="SMF45776.1"/>
    <property type="molecule type" value="Genomic_DNA"/>
</dbReference>
<dbReference type="STRING" id="28094.SAMN06295900_107153"/>
<sequence length="297" mass="30662">MTALRAAPPQVRHARRAFLKGTASVLLSGAAGGLSLSGCGGGGGADAGATPRLASVANFRDVGGAAGGYPTIDGRFVRRGVFYRSSALTLDAADRASLDALAIAVVHDLRTPGEVARAADVLPIGAAYQTFNVLGTSDVADRAFDTAAEAIAAMERAQREYVLGSAQRAAFGNLLEQLAQTAGAQLVNSSAGKDRAGWAAALLLSIANVPFDVIMQDYLLSNTYAAASIRARVDVITAQRGSIAAAAAQPMLGVQPSFLQVAFDQVHASYGTMTAYLTDGLRLTQDTIDVLHDRLVV</sequence>
<dbReference type="InterPro" id="IPR006311">
    <property type="entry name" value="TAT_signal"/>
</dbReference>
<dbReference type="Gene3D" id="3.90.190.10">
    <property type="entry name" value="Protein tyrosine phosphatase superfamily"/>
    <property type="match status" value="1"/>
</dbReference>
<dbReference type="InterPro" id="IPR029021">
    <property type="entry name" value="Prot-tyrosine_phosphatase-like"/>
</dbReference>